<feature type="region of interest" description="Disordered" evidence="6">
    <location>
        <begin position="68"/>
        <end position="169"/>
    </location>
</feature>
<feature type="domain" description="SAP" evidence="8">
    <location>
        <begin position="164"/>
        <end position="198"/>
    </location>
</feature>
<dbReference type="EMBL" id="ASPP01021199">
    <property type="protein sequence ID" value="ETO12696.1"/>
    <property type="molecule type" value="Genomic_DNA"/>
</dbReference>
<proteinExistence type="predicted"/>
<name>X6MG90_RETFI</name>
<feature type="compositionally biased region" description="Basic residues" evidence="6">
    <location>
        <begin position="139"/>
        <end position="149"/>
    </location>
</feature>
<dbReference type="GO" id="GO:0008270">
    <property type="term" value="F:zinc ion binding"/>
    <property type="evidence" value="ECO:0007669"/>
    <property type="project" value="UniProtKB-KW"/>
</dbReference>
<feature type="non-terminal residue" evidence="9">
    <location>
        <position position="223"/>
    </location>
</feature>
<evidence type="ECO:0000256" key="2">
    <source>
        <dbReference type="ARBA" id="ARBA00022723"/>
    </source>
</evidence>
<dbReference type="Gene3D" id="1.10.720.30">
    <property type="entry name" value="SAP domain"/>
    <property type="match status" value="1"/>
</dbReference>
<keyword evidence="10" id="KW-1185">Reference proteome</keyword>
<dbReference type="Pfam" id="PF02037">
    <property type="entry name" value="SAP"/>
    <property type="match status" value="1"/>
</dbReference>
<feature type="compositionally biased region" description="Acidic residues" evidence="6">
    <location>
        <begin position="153"/>
        <end position="164"/>
    </location>
</feature>
<comment type="subcellular location">
    <subcellularLocation>
        <location evidence="1">Nucleus</location>
    </subcellularLocation>
</comment>
<protein>
    <recommendedName>
        <fullName evidence="11">SAP domain-containing protein</fullName>
    </recommendedName>
</protein>
<feature type="compositionally biased region" description="Basic and acidic residues" evidence="6">
    <location>
        <begin position="68"/>
        <end position="98"/>
    </location>
</feature>
<organism evidence="9 10">
    <name type="scientific">Reticulomyxa filosa</name>
    <dbReference type="NCBI Taxonomy" id="46433"/>
    <lineage>
        <taxon>Eukaryota</taxon>
        <taxon>Sar</taxon>
        <taxon>Rhizaria</taxon>
        <taxon>Retaria</taxon>
        <taxon>Foraminifera</taxon>
        <taxon>Monothalamids</taxon>
        <taxon>Reticulomyxidae</taxon>
        <taxon>Reticulomyxa</taxon>
    </lineage>
</organism>
<dbReference type="GO" id="GO:0005634">
    <property type="term" value="C:nucleus"/>
    <property type="evidence" value="ECO:0007669"/>
    <property type="project" value="UniProtKB-SubCell"/>
</dbReference>
<keyword evidence="4" id="KW-0862">Zinc</keyword>
<evidence type="ECO:0000256" key="4">
    <source>
        <dbReference type="ARBA" id="ARBA00022833"/>
    </source>
</evidence>
<sequence>MSITFCVEHARSARSACKECNKKIGKDELRMGERKSNSSSFFFCEEPFPTKEVCTTCFDCWDSKGIDNKMEGVTKGPEEAKSIEGFEDLDKSDAKLVEDALFGPDTTKDDSSKKEKKEEEKEKKKEEEEEEEEEENKKKAISTRRKRKKPDNGDDSMELREEDIDSLRVDEMKQYCRDFNLKTTGSKSKLAERLRNHIEQTKNEPEKSDSEKEREKATLKQDI</sequence>
<dbReference type="SUPFAM" id="SSF57716">
    <property type="entry name" value="Glucocorticoid receptor-like (DNA-binding domain)"/>
    <property type="match status" value="1"/>
</dbReference>
<accession>X6MG90</accession>
<keyword evidence="5" id="KW-0539">Nucleus</keyword>
<dbReference type="GO" id="GO:0003677">
    <property type="term" value="F:DNA binding"/>
    <property type="evidence" value="ECO:0007669"/>
    <property type="project" value="InterPro"/>
</dbReference>
<dbReference type="Proteomes" id="UP000023152">
    <property type="component" value="Unassembled WGS sequence"/>
</dbReference>
<evidence type="ECO:0000256" key="3">
    <source>
        <dbReference type="ARBA" id="ARBA00022771"/>
    </source>
</evidence>
<dbReference type="SUPFAM" id="SSF68906">
    <property type="entry name" value="SAP domain"/>
    <property type="match status" value="1"/>
</dbReference>
<dbReference type="InterPro" id="IPR001510">
    <property type="entry name" value="Znf_PARP"/>
</dbReference>
<evidence type="ECO:0000256" key="1">
    <source>
        <dbReference type="ARBA" id="ARBA00004123"/>
    </source>
</evidence>
<evidence type="ECO:0000256" key="6">
    <source>
        <dbReference type="SAM" id="MobiDB-lite"/>
    </source>
</evidence>
<evidence type="ECO:0000256" key="5">
    <source>
        <dbReference type="ARBA" id="ARBA00023242"/>
    </source>
</evidence>
<dbReference type="SMART" id="SM01336">
    <property type="entry name" value="zf-PARP"/>
    <property type="match status" value="1"/>
</dbReference>
<keyword evidence="2" id="KW-0479">Metal-binding</keyword>
<dbReference type="SMART" id="SM00513">
    <property type="entry name" value="SAP"/>
    <property type="match status" value="1"/>
</dbReference>
<dbReference type="Pfam" id="PF00645">
    <property type="entry name" value="zf-PARP"/>
    <property type="match status" value="1"/>
</dbReference>
<keyword evidence="3" id="KW-0863">Zinc-finger</keyword>
<evidence type="ECO:0008006" key="11">
    <source>
        <dbReference type="Google" id="ProtNLM"/>
    </source>
</evidence>
<dbReference type="Gene3D" id="3.30.1740.10">
    <property type="entry name" value="Zinc finger, PARP-type"/>
    <property type="match status" value="1"/>
</dbReference>
<dbReference type="PROSITE" id="PS50800">
    <property type="entry name" value="SAP"/>
    <property type="match status" value="1"/>
</dbReference>
<evidence type="ECO:0000313" key="9">
    <source>
        <dbReference type="EMBL" id="ETO12696.1"/>
    </source>
</evidence>
<feature type="region of interest" description="Disordered" evidence="6">
    <location>
        <begin position="182"/>
        <end position="223"/>
    </location>
</feature>
<dbReference type="PROSITE" id="PS50064">
    <property type="entry name" value="ZF_PARP_2"/>
    <property type="match status" value="1"/>
</dbReference>
<dbReference type="AlphaFoldDB" id="X6MG90"/>
<feature type="compositionally biased region" description="Basic and acidic residues" evidence="6">
    <location>
        <begin position="106"/>
        <end position="126"/>
    </location>
</feature>
<dbReference type="InterPro" id="IPR036361">
    <property type="entry name" value="SAP_dom_sf"/>
</dbReference>
<feature type="compositionally biased region" description="Basic and acidic residues" evidence="6">
    <location>
        <begin position="189"/>
        <end position="223"/>
    </location>
</feature>
<feature type="domain" description="PARP-type" evidence="7">
    <location>
        <begin position="5"/>
        <end position="101"/>
    </location>
</feature>
<gene>
    <name evidence="9" type="ORF">RFI_24679</name>
</gene>
<dbReference type="InterPro" id="IPR003034">
    <property type="entry name" value="SAP_dom"/>
</dbReference>
<evidence type="ECO:0000259" key="7">
    <source>
        <dbReference type="PROSITE" id="PS50064"/>
    </source>
</evidence>
<comment type="caution">
    <text evidence="9">The sequence shown here is derived from an EMBL/GenBank/DDBJ whole genome shotgun (WGS) entry which is preliminary data.</text>
</comment>
<evidence type="ECO:0000313" key="10">
    <source>
        <dbReference type="Proteomes" id="UP000023152"/>
    </source>
</evidence>
<reference evidence="9 10" key="1">
    <citation type="journal article" date="2013" name="Curr. Biol.">
        <title>The Genome of the Foraminiferan Reticulomyxa filosa.</title>
        <authorList>
            <person name="Glockner G."/>
            <person name="Hulsmann N."/>
            <person name="Schleicher M."/>
            <person name="Noegel A.A."/>
            <person name="Eichinger L."/>
            <person name="Gallinger C."/>
            <person name="Pawlowski J."/>
            <person name="Sierra R."/>
            <person name="Euteneuer U."/>
            <person name="Pillet L."/>
            <person name="Moustafa A."/>
            <person name="Platzer M."/>
            <person name="Groth M."/>
            <person name="Szafranski K."/>
            <person name="Schliwa M."/>
        </authorList>
    </citation>
    <scope>NUCLEOTIDE SEQUENCE [LARGE SCALE GENOMIC DNA]</scope>
</reference>
<evidence type="ECO:0000259" key="8">
    <source>
        <dbReference type="PROSITE" id="PS50800"/>
    </source>
</evidence>
<dbReference type="InterPro" id="IPR036957">
    <property type="entry name" value="Znf_PARP_sf"/>
</dbReference>